<evidence type="ECO:0000313" key="2">
    <source>
        <dbReference type="EMBL" id="MDX7986092.1"/>
    </source>
</evidence>
<sequence>MGFKLHRGGKGTNLNSHRLAPGERQEPLIIPKSIANRMFIKTVTGVNECSQQRGNLKDEGYN</sequence>
<dbReference type="Proteomes" id="UP001271890">
    <property type="component" value="Unassembled WGS sequence"/>
</dbReference>
<accession>A0ABU4S4F1</accession>
<dbReference type="EMBL" id="VCDN01000011">
    <property type="protein sequence ID" value="MDX7986092.1"/>
    <property type="molecule type" value="Genomic_DNA"/>
</dbReference>
<gene>
    <name evidence="2" type="ORF">FE392_01910</name>
</gene>
<organism evidence="2 3">
    <name type="scientific">Xenorhabdus santafensis</name>
    <dbReference type="NCBI Taxonomy" id="2582833"/>
    <lineage>
        <taxon>Bacteria</taxon>
        <taxon>Pseudomonadati</taxon>
        <taxon>Pseudomonadota</taxon>
        <taxon>Gammaproteobacteria</taxon>
        <taxon>Enterobacterales</taxon>
        <taxon>Morganellaceae</taxon>
        <taxon>Xenorhabdus</taxon>
    </lineage>
</organism>
<keyword evidence="3" id="KW-1185">Reference proteome</keyword>
<evidence type="ECO:0000256" key="1">
    <source>
        <dbReference type="SAM" id="MobiDB-lite"/>
    </source>
</evidence>
<comment type="caution">
    <text evidence="2">The sequence shown here is derived from an EMBL/GenBank/DDBJ whole genome shotgun (WGS) entry which is preliminary data.</text>
</comment>
<evidence type="ECO:0000313" key="3">
    <source>
        <dbReference type="Proteomes" id="UP001271890"/>
    </source>
</evidence>
<protein>
    <submittedName>
        <fullName evidence="2">Uncharacterized protein</fullName>
    </submittedName>
</protein>
<dbReference type="RefSeq" id="WP_319928540.1">
    <property type="nucleotide sequence ID" value="NZ_VCDN01000011.1"/>
</dbReference>
<proteinExistence type="predicted"/>
<reference evidence="3" key="1">
    <citation type="journal article" date="2024" name="Toxins">
        <title>Genome Sequence Analysis of Native Xenorhabdus Strains Isolated from Entomopathogenic Nematodes in Argentina.</title>
        <authorList>
            <person name="Palma L."/>
            <person name="Frizzo L."/>
            <person name="Kaiser S."/>
            <person name="Berry C."/>
            <person name="Caballero P."/>
            <person name="Bode H.B."/>
            <person name="Del Valle E.E."/>
        </authorList>
    </citation>
    <scope>NUCLEOTIDE SEQUENCE [LARGE SCALE GENOMIC DNA]</scope>
    <source>
        <strain evidence="3">12</strain>
    </source>
</reference>
<feature type="region of interest" description="Disordered" evidence="1">
    <location>
        <begin position="1"/>
        <end position="27"/>
    </location>
</feature>
<name>A0ABU4S4F1_9GAMM</name>